<dbReference type="InterPro" id="IPR036890">
    <property type="entry name" value="HATPase_C_sf"/>
</dbReference>
<keyword evidence="9 12" id="KW-1133">Transmembrane helix</keyword>
<sequence length="492" mass="52714">MTRLRIRLRAVTARLPLRTTLVLLLLALILLALVAVAFTSSAALRSYLLDGVDDRLRQLARAASDLAGKPPDAGPHLPSDFVVVVTDASGHVTNVISAPFQHAITPALPSLTVDQVRGLADPLFTVDSAGGADGQWRVLATVSPDGGSSVFVASSLDQVDSTLSRLSWLYLFVGGFVLLLFAVLAWWLVRRSLRPLSEVEQTAAAVVAGDLSHRVPERDSRTEVGKLGLAFNSMLDRIETSFRAQRESEADARRSEERMRRFIADASHELRTPLASIRGFAELYRRGAAGEVPRIMNRIESESIRLGRLVEDLLLLARLDAEPELRLAPVDLVDLAVDAVQDARALAPDRTVSLDVDCAGGPAVVRGDEHRLRQIFTNLVGNAFAHTPPGTSVTLRVRTDGSGFAVLEVADDGPGLSEQDAARLFERFYRADVSRARSSGGSGLGLAIVAALAAAHGGRAEVDTAPGKGATFRILLPLHAEVRGITGLLPVD</sequence>
<dbReference type="InterPro" id="IPR003594">
    <property type="entry name" value="HATPase_dom"/>
</dbReference>
<dbReference type="InterPro" id="IPR004358">
    <property type="entry name" value="Sig_transdc_His_kin-like_C"/>
</dbReference>
<keyword evidence="8 15" id="KW-0418">Kinase</keyword>
<keyword evidence="10" id="KW-0902">Two-component regulatory system</keyword>
<evidence type="ECO:0000256" key="2">
    <source>
        <dbReference type="ARBA" id="ARBA00001968"/>
    </source>
</evidence>
<keyword evidence="6" id="KW-0808">Transferase</keyword>
<dbReference type="InterPro" id="IPR003661">
    <property type="entry name" value="HisK_dim/P_dom"/>
</dbReference>
<evidence type="ECO:0000256" key="11">
    <source>
        <dbReference type="ARBA" id="ARBA00023136"/>
    </source>
</evidence>
<dbReference type="EMBL" id="BNAV01000005">
    <property type="protein sequence ID" value="GHF62301.1"/>
    <property type="molecule type" value="Genomic_DNA"/>
</dbReference>
<dbReference type="CDD" id="cd00082">
    <property type="entry name" value="HisKA"/>
    <property type="match status" value="1"/>
</dbReference>
<accession>A0A8H9IXP1</accession>
<dbReference type="Gene3D" id="6.10.340.10">
    <property type="match status" value="1"/>
</dbReference>
<dbReference type="OrthoDB" id="9786919at2"/>
<dbReference type="PRINTS" id="PR00344">
    <property type="entry name" value="BCTRLSENSOR"/>
</dbReference>
<dbReference type="SUPFAM" id="SSF47384">
    <property type="entry name" value="Homodimeric domain of signal transducing histidine kinase"/>
    <property type="match status" value="1"/>
</dbReference>
<dbReference type="PANTHER" id="PTHR45436:SF5">
    <property type="entry name" value="SENSOR HISTIDINE KINASE TRCS"/>
    <property type="match status" value="1"/>
</dbReference>
<dbReference type="Gene3D" id="1.10.287.130">
    <property type="match status" value="1"/>
</dbReference>
<dbReference type="EC" id="2.7.13.3" evidence="4"/>
<dbReference type="SMART" id="SM00387">
    <property type="entry name" value="HATPase_c"/>
    <property type="match status" value="1"/>
</dbReference>
<evidence type="ECO:0000256" key="3">
    <source>
        <dbReference type="ARBA" id="ARBA00004236"/>
    </source>
</evidence>
<comment type="caution">
    <text evidence="15">The sequence shown here is derived from an EMBL/GenBank/DDBJ whole genome shotgun (WGS) entry which is preliminary data.</text>
</comment>
<feature type="domain" description="Histidine kinase" evidence="13">
    <location>
        <begin position="265"/>
        <end position="480"/>
    </location>
</feature>
<dbReference type="SUPFAM" id="SSF158472">
    <property type="entry name" value="HAMP domain-like"/>
    <property type="match status" value="1"/>
</dbReference>
<keyword evidence="7 12" id="KW-0812">Transmembrane</keyword>
<evidence type="ECO:0000256" key="8">
    <source>
        <dbReference type="ARBA" id="ARBA00022777"/>
    </source>
</evidence>
<evidence type="ECO:0000313" key="16">
    <source>
        <dbReference type="Proteomes" id="UP000658656"/>
    </source>
</evidence>
<dbReference type="SUPFAM" id="SSF55874">
    <property type="entry name" value="ATPase domain of HSP90 chaperone/DNA topoisomerase II/histidine kinase"/>
    <property type="match status" value="1"/>
</dbReference>
<evidence type="ECO:0000313" key="15">
    <source>
        <dbReference type="EMBL" id="GHF62301.1"/>
    </source>
</evidence>
<reference evidence="15" key="2">
    <citation type="submission" date="2020-09" db="EMBL/GenBank/DDBJ databases">
        <authorList>
            <person name="Sun Q."/>
            <person name="Zhou Y."/>
        </authorList>
    </citation>
    <scope>NUCLEOTIDE SEQUENCE</scope>
    <source>
        <strain evidence="15">CGMCC 4.7679</strain>
    </source>
</reference>
<reference evidence="15" key="1">
    <citation type="journal article" date="2014" name="Int. J. Syst. Evol. Microbiol.">
        <title>Complete genome sequence of Corynebacterium casei LMG S-19264T (=DSM 44701T), isolated from a smear-ripened cheese.</title>
        <authorList>
            <consortium name="US DOE Joint Genome Institute (JGI-PGF)"/>
            <person name="Walter F."/>
            <person name="Albersmeier A."/>
            <person name="Kalinowski J."/>
            <person name="Ruckert C."/>
        </authorList>
    </citation>
    <scope>NUCLEOTIDE SEQUENCE</scope>
    <source>
        <strain evidence="15">CGMCC 4.7679</strain>
    </source>
</reference>
<dbReference type="GO" id="GO:0005886">
    <property type="term" value="C:plasma membrane"/>
    <property type="evidence" value="ECO:0007669"/>
    <property type="project" value="UniProtKB-SubCell"/>
</dbReference>
<organism evidence="15 16">
    <name type="scientific">Amycolatopsis bartoniae</name>
    <dbReference type="NCBI Taxonomy" id="941986"/>
    <lineage>
        <taxon>Bacteria</taxon>
        <taxon>Bacillati</taxon>
        <taxon>Actinomycetota</taxon>
        <taxon>Actinomycetes</taxon>
        <taxon>Pseudonocardiales</taxon>
        <taxon>Pseudonocardiaceae</taxon>
        <taxon>Amycolatopsis</taxon>
    </lineage>
</organism>
<dbReference type="PANTHER" id="PTHR45436">
    <property type="entry name" value="SENSOR HISTIDINE KINASE YKOH"/>
    <property type="match status" value="1"/>
</dbReference>
<comment type="subcellular location">
    <subcellularLocation>
        <location evidence="3">Cell membrane</location>
    </subcellularLocation>
</comment>
<evidence type="ECO:0000256" key="5">
    <source>
        <dbReference type="ARBA" id="ARBA00022553"/>
    </source>
</evidence>
<keyword evidence="5" id="KW-0597">Phosphoprotein</keyword>
<dbReference type="CDD" id="cd06225">
    <property type="entry name" value="HAMP"/>
    <property type="match status" value="1"/>
</dbReference>
<dbReference type="GO" id="GO:0000155">
    <property type="term" value="F:phosphorelay sensor kinase activity"/>
    <property type="evidence" value="ECO:0007669"/>
    <property type="project" value="InterPro"/>
</dbReference>
<comment type="catalytic activity">
    <reaction evidence="1">
        <text>ATP + protein L-histidine = ADP + protein N-phospho-L-histidine.</text>
        <dbReference type="EC" id="2.7.13.3"/>
    </reaction>
</comment>
<proteinExistence type="predicted"/>
<dbReference type="InterPro" id="IPR050428">
    <property type="entry name" value="TCS_sensor_his_kinase"/>
</dbReference>
<dbReference type="CDD" id="cd00075">
    <property type="entry name" value="HATPase"/>
    <property type="match status" value="1"/>
</dbReference>
<dbReference type="FunFam" id="1.10.287.130:FF:000001">
    <property type="entry name" value="Two-component sensor histidine kinase"/>
    <property type="match status" value="1"/>
</dbReference>
<dbReference type="RefSeq" id="WP_145936841.1">
    <property type="nucleotide sequence ID" value="NZ_BNAV01000005.1"/>
</dbReference>
<dbReference type="InterPro" id="IPR036097">
    <property type="entry name" value="HisK_dim/P_sf"/>
</dbReference>
<dbReference type="Pfam" id="PF02518">
    <property type="entry name" value="HATPase_c"/>
    <property type="match status" value="1"/>
</dbReference>
<name>A0A8H9IXP1_9PSEU</name>
<protein>
    <recommendedName>
        <fullName evidence="4">histidine kinase</fullName>
        <ecNumber evidence="4">2.7.13.3</ecNumber>
    </recommendedName>
</protein>
<dbReference type="GO" id="GO:0005509">
    <property type="term" value="F:calcium ion binding"/>
    <property type="evidence" value="ECO:0007669"/>
    <property type="project" value="UniProtKB-ARBA"/>
</dbReference>
<evidence type="ECO:0000256" key="1">
    <source>
        <dbReference type="ARBA" id="ARBA00000085"/>
    </source>
</evidence>
<feature type="transmembrane region" description="Helical" evidence="12">
    <location>
        <begin position="168"/>
        <end position="189"/>
    </location>
</feature>
<evidence type="ECO:0000256" key="4">
    <source>
        <dbReference type="ARBA" id="ARBA00012438"/>
    </source>
</evidence>
<dbReference type="Pfam" id="PF00672">
    <property type="entry name" value="HAMP"/>
    <property type="match status" value="1"/>
</dbReference>
<keyword evidence="16" id="KW-1185">Reference proteome</keyword>
<comment type="cofactor">
    <cofactor evidence="2">
        <name>a divalent metal cation</name>
        <dbReference type="ChEBI" id="CHEBI:60240"/>
    </cofactor>
</comment>
<evidence type="ECO:0000256" key="10">
    <source>
        <dbReference type="ARBA" id="ARBA00023012"/>
    </source>
</evidence>
<evidence type="ECO:0000259" key="14">
    <source>
        <dbReference type="PROSITE" id="PS50885"/>
    </source>
</evidence>
<dbReference type="PROSITE" id="PS50109">
    <property type="entry name" value="HIS_KIN"/>
    <property type="match status" value="1"/>
</dbReference>
<dbReference type="SMART" id="SM00388">
    <property type="entry name" value="HisKA"/>
    <property type="match status" value="1"/>
</dbReference>
<gene>
    <name evidence="15" type="ORF">GCM10017566_39790</name>
</gene>
<feature type="domain" description="HAMP" evidence="14">
    <location>
        <begin position="190"/>
        <end position="243"/>
    </location>
</feature>
<evidence type="ECO:0000256" key="12">
    <source>
        <dbReference type="SAM" id="Phobius"/>
    </source>
</evidence>
<dbReference type="Proteomes" id="UP000658656">
    <property type="component" value="Unassembled WGS sequence"/>
</dbReference>
<keyword evidence="11 12" id="KW-0472">Membrane</keyword>
<evidence type="ECO:0000256" key="6">
    <source>
        <dbReference type="ARBA" id="ARBA00022679"/>
    </source>
</evidence>
<dbReference type="PROSITE" id="PS50885">
    <property type="entry name" value="HAMP"/>
    <property type="match status" value="1"/>
</dbReference>
<dbReference type="FunFam" id="3.30.565.10:FF:000006">
    <property type="entry name" value="Sensor histidine kinase WalK"/>
    <property type="match status" value="1"/>
</dbReference>
<evidence type="ECO:0000256" key="7">
    <source>
        <dbReference type="ARBA" id="ARBA00022692"/>
    </source>
</evidence>
<evidence type="ECO:0000259" key="13">
    <source>
        <dbReference type="PROSITE" id="PS50109"/>
    </source>
</evidence>
<dbReference type="Gene3D" id="3.30.565.10">
    <property type="entry name" value="Histidine kinase-like ATPase, C-terminal domain"/>
    <property type="match status" value="1"/>
</dbReference>
<dbReference type="Pfam" id="PF00512">
    <property type="entry name" value="HisKA"/>
    <property type="match status" value="1"/>
</dbReference>
<dbReference type="InterPro" id="IPR003660">
    <property type="entry name" value="HAMP_dom"/>
</dbReference>
<evidence type="ECO:0000256" key="9">
    <source>
        <dbReference type="ARBA" id="ARBA00022989"/>
    </source>
</evidence>
<dbReference type="SMART" id="SM00304">
    <property type="entry name" value="HAMP"/>
    <property type="match status" value="1"/>
</dbReference>
<dbReference type="InterPro" id="IPR005467">
    <property type="entry name" value="His_kinase_dom"/>
</dbReference>
<dbReference type="AlphaFoldDB" id="A0A8H9IXP1"/>